<dbReference type="PANTHER" id="PTHR10204">
    <property type="entry name" value="NAD P H OXIDOREDUCTASE-RELATED"/>
    <property type="match status" value="1"/>
</dbReference>
<proteinExistence type="inferred from homology"/>
<dbReference type="RefSeq" id="WP_371385074.1">
    <property type="nucleotide sequence ID" value="NZ_JBGLYH010000003.1"/>
</dbReference>
<sequence>MRILLILAHPDPNSLNHAIAAAARQTLEQNGHEVLFHDLHAEGFDPLLPAGEIPRGATLPGDVARHCEEAAQADGLIIVHPNWWGMPPAILAGWVDRVMRPGTAYEFVGEDGGEGVPVGLLKADKAIVLNTSNTEAGREETVFGDPLERIWKDCVFGLCGVADVTRRMFRIVCTSTAQERREWLDETARIVAETFPPEA</sequence>
<dbReference type="Proteomes" id="UP001568698">
    <property type="component" value="Unassembled WGS sequence"/>
</dbReference>
<reference evidence="4 5" key="1">
    <citation type="submission" date="2024-08" db="EMBL/GenBank/DDBJ databases">
        <title>Sulfate-reducing bacteria isolated from formation water of the oil field in Kazakhstan and description of Pseudodesulfovibrio sp.</title>
        <authorList>
            <person name="Bidzhieva S.K."/>
            <person name="Tourova T.P."/>
            <person name="Grouzdev D.S."/>
            <person name="Beletsky A.V."/>
            <person name="Sokolova D.S."/>
            <person name="Samigullina S.R."/>
            <person name="Poltaraus A.B."/>
            <person name="Avtukh A.N."/>
            <person name="Tereshina V.M."/>
            <person name="Zhaparov N.S."/>
            <person name="Mardanov A.V."/>
            <person name="Nazina T.N."/>
        </authorList>
    </citation>
    <scope>NUCLEOTIDE SEQUENCE [LARGE SCALE GENOMIC DNA]</scope>
    <source>
        <strain evidence="4 5">9FUS</strain>
    </source>
</reference>
<protein>
    <submittedName>
        <fullName evidence="4">NAD(P)H-dependent oxidoreductase</fullName>
        <ecNumber evidence="4">1.-.-.-</ecNumber>
        <ecNumber evidence="4">1.6.99.-</ecNumber>
    </submittedName>
</protein>
<name>A0ABV4JXT7_9BACT</name>
<evidence type="ECO:0000313" key="4">
    <source>
        <dbReference type="EMBL" id="MEZ7195526.1"/>
    </source>
</evidence>
<comment type="caution">
    <text evidence="4">The sequence shown here is derived from an EMBL/GenBank/DDBJ whole genome shotgun (WGS) entry which is preliminary data.</text>
</comment>
<evidence type="ECO:0000256" key="2">
    <source>
        <dbReference type="ARBA" id="ARBA00023002"/>
    </source>
</evidence>
<dbReference type="EMBL" id="JBGLYH010000003">
    <property type="protein sequence ID" value="MEZ7195526.1"/>
    <property type="molecule type" value="Genomic_DNA"/>
</dbReference>
<dbReference type="Pfam" id="PF02525">
    <property type="entry name" value="Flavodoxin_2"/>
    <property type="match status" value="1"/>
</dbReference>
<organism evidence="4 5">
    <name type="scientific">Pseudodesulfovibrio karagichevae</name>
    <dbReference type="NCBI Taxonomy" id="3239305"/>
    <lineage>
        <taxon>Bacteria</taxon>
        <taxon>Pseudomonadati</taxon>
        <taxon>Thermodesulfobacteriota</taxon>
        <taxon>Desulfovibrionia</taxon>
        <taxon>Desulfovibrionales</taxon>
        <taxon>Desulfovibrionaceae</taxon>
    </lineage>
</organism>
<dbReference type="EC" id="1.6.99.-" evidence="4"/>
<feature type="domain" description="Flavodoxin-like fold" evidence="3">
    <location>
        <begin position="1"/>
        <end position="166"/>
    </location>
</feature>
<dbReference type="InterPro" id="IPR051545">
    <property type="entry name" value="NAD(P)H_dehydrogenase_qn"/>
</dbReference>
<dbReference type="Gene3D" id="3.40.50.360">
    <property type="match status" value="1"/>
</dbReference>
<dbReference type="SUPFAM" id="SSF52218">
    <property type="entry name" value="Flavoproteins"/>
    <property type="match status" value="1"/>
</dbReference>
<dbReference type="EC" id="1.-.-.-" evidence="4"/>
<keyword evidence="5" id="KW-1185">Reference proteome</keyword>
<dbReference type="InterPro" id="IPR003680">
    <property type="entry name" value="Flavodoxin_fold"/>
</dbReference>
<gene>
    <name evidence="4" type="ORF">AB6M95_02090</name>
</gene>
<keyword evidence="2 4" id="KW-0560">Oxidoreductase</keyword>
<dbReference type="GO" id="GO:0016491">
    <property type="term" value="F:oxidoreductase activity"/>
    <property type="evidence" value="ECO:0007669"/>
    <property type="project" value="UniProtKB-KW"/>
</dbReference>
<dbReference type="PANTHER" id="PTHR10204:SF34">
    <property type="entry name" value="NAD(P)H DEHYDROGENASE [QUINONE] 1 ISOFORM 1"/>
    <property type="match status" value="1"/>
</dbReference>
<evidence type="ECO:0000256" key="1">
    <source>
        <dbReference type="ARBA" id="ARBA00006252"/>
    </source>
</evidence>
<comment type="similarity">
    <text evidence="1">Belongs to the NAD(P)H dehydrogenase (quinone) family.</text>
</comment>
<dbReference type="InterPro" id="IPR029039">
    <property type="entry name" value="Flavoprotein-like_sf"/>
</dbReference>
<evidence type="ECO:0000313" key="5">
    <source>
        <dbReference type="Proteomes" id="UP001568698"/>
    </source>
</evidence>
<accession>A0ABV4JXT7</accession>
<evidence type="ECO:0000259" key="3">
    <source>
        <dbReference type="Pfam" id="PF02525"/>
    </source>
</evidence>